<organism evidence="2 3">
    <name type="scientific">Dermatophagoides pteronyssinus</name>
    <name type="common">European house dust mite</name>
    <dbReference type="NCBI Taxonomy" id="6956"/>
    <lineage>
        <taxon>Eukaryota</taxon>
        <taxon>Metazoa</taxon>
        <taxon>Ecdysozoa</taxon>
        <taxon>Arthropoda</taxon>
        <taxon>Chelicerata</taxon>
        <taxon>Arachnida</taxon>
        <taxon>Acari</taxon>
        <taxon>Acariformes</taxon>
        <taxon>Sarcoptiformes</taxon>
        <taxon>Astigmata</taxon>
        <taxon>Psoroptidia</taxon>
        <taxon>Analgoidea</taxon>
        <taxon>Pyroglyphidae</taxon>
        <taxon>Dermatophagoidinae</taxon>
        <taxon>Dermatophagoides</taxon>
    </lineage>
</organism>
<evidence type="ECO:0000256" key="1">
    <source>
        <dbReference type="SAM" id="Coils"/>
    </source>
</evidence>
<dbReference type="KEGG" id="dpte:113788649"/>
<dbReference type="FunCoup" id="A0A6P6XLS3">
    <property type="interactions" value="1817"/>
</dbReference>
<keyword evidence="1" id="KW-0175">Coiled coil</keyword>
<protein>
    <submittedName>
        <fullName evidence="3">Thioredoxin domain-containing protein 9 homolog</fullName>
    </submittedName>
</protein>
<dbReference type="OrthoDB" id="10257948at2759"/>
<evidence type="ECO:0000313" key="3">
    <source>
        <dbReference type="RefSeq" id="XP_027193916.1"/>
    </source>
</evidence>
<dbReference type="Proteomes" id="UP000515146">
    <property type="component" value="Unplaced"/>
</dbReference>
<keyword evidence="2" id="KW-1185">Reference proteome</keyword>
<sequence length="209" mass="24570">MTEQRDYYENERKFAQLENAVSKNLMNALRAKEEELDSELNAIQNLNDDDFEKIQYNRKKRLLEKYKRDNHWRSLGHGELTECTSDTDFFTISENSPLLVVHCFKNDIGMEYSEYLNVILESLAKKRLDIKFIKLNVERHPFLVSTLNVFVIPTVLLIKQMKVIHRLVGFDEMGGSVDFSEADFNNLLNSYRINEKFLTEKNSDDDEDA</sequence>
<gene>
    <name evidence="3" type="primary">LOC113788649</name>
</gene>
<dbReference type="AlphaFoldDB" id="A0A6P6XLS3"/>
<feature type="coiled-coil region" evidence="1">
    <location>
        <begin position="22"/>
        <end position="49"/>
    </location>
</feature>
<proteinExistence type="predicted"/>
<name>A0A6P6XLS3_DERPT</name>
<reference evidence="3" key="1">
    <citation type="submission" date="2025-08" db="UniProtKB">
        <authorList>
            <consortium name="RefSeq"/>
        </authorList>
    </citation>
    <scope>IDENTIFICATION</scope>
    <source>
        <strain evidence="3">Airmid</strain>
    </source>
</reference>
<dbReference type="RefSeq" id="XP_027193916.1">
    <property type="nucleotide sequence ID" value="XM_027338115.1"/>
</dbReference>
<dbReference type="SUPFAM" id="SSF52833">
    <property type="entry name" value="Thioredoxin-like"/>
    <property type="match status" value="1"/>
</dbReference>
<dbReference type="Gene3D" id="3.40.30.10">
    <property type="entry name" value="Glutaredoxin"/>
    <property type="match status" value="1"/>
</dbReference>
<evidence type="ECO:0000313" key="2">
    <source>
        <dbReference type="Proteomes" id="UP000515146"/>
    </source>
</evidence>
<accession>A0A6P6XLS3</accession>
<dbReference type="PANTHER" id="PTHR21148">
    <property type="entry name" value="THIOREDOXIN DOMAIN-CONTAINING PROTEIN 9"/>
    <property type="match status" value="1"/>
</dbReference>
<dbReference type="InterPro" id="IPR036249">
    <property type="entry name" value="Thioredoxin-like_sf"/>
</dbReference>
<dbReference type="OMA" id="IDQEMNK"/>
<dbReference type="InParanoid" id="A0A6P6XLS3"/>